<accession>A0A0V1N0R6</accession>
<sequence>MQDTEIFVGTLVKMRTIPIIRHRLTHDRLWKPCVIYISTITRKVYWTEMIEIMISCVGFADCLKCSENKFNPWMIKLLLAKGNRRSSNIYHTSHIMGL</sequence>
<evidence type="ECO:0000313" key="1">
    <source>
        <dbReference type="EMBL" id="KRZ77595.1"/>
    </source>
</evidence>
<keyword evidence="2" id="KW-1185">Reference proteome</keyword>
<comment type="caution">
    <text evidence="1">The sequence shown here is derived from an EMBL/GenBank/DDBJ whole genome shotgun (WGS) entry which is preliminary data.</text>
</comment>
<organism evidence="1 2">
    <name type="scientific">Trichinella papuae</name>
    <dbReference type="NCBI Taxonomy" id="268474"/>
    <lineage>
        <taxon>Eukaryota</taxon>
        <taxon>Metazoa</taxon>
        <taxon>Ecdysozoa</taxon>
        <taxon>Nematoda</taxon>
        <taxon>Enoplea</taxon>
        <taxon>Dorylaimia</taxon>
        <taxon>Trichinellida</taxon>
        <taxon>Trichinellidae</taxon>
        <taxon>Trichinella</taxon>
    </lineage>
</organism>
<dbReference type="Proteomes" id="UP000054843">
    <property type="component" value="Unassembled WGS sequence"/>
</dbReference>
<gene>
    <name evidence="1" type="ORF">T10_7493</name>
</gene>
<dbReference type="EMBL" id="JYDO01000018">
    <property type="protein sequence ID" value="KRZ77595.1"/>
    <property type="molecule type" value="Genomic_DNA"/>
</dbReference>
<proteinExistence type="predicted"/>
<evidence type="ECO:0000313" key="2">
    <source>
        <dbReference type="Proteomes" id="UP000054843"/>
    </source>
</evidence>
<reference evidence="1 2" key="1">
    <citation type="submission" date="2015-01" db="EMBL/GenBank/DDBJ databases">
        <title>Evolution of Trichinella species and genotypes.</title>
        <authorList>
            <person name="Korhonen P.K."/>
            <person name="Edoardo P."/>
            <person name="Giuseppe L.R."/>
            <person name="Gasser R.B."/>
        </authorList>
    </citation>
    <scope>NUCLEOTIDE SEQUENCE [LARGE SCALE GENOMIC DNA]</scope>
    <source>
        <strain evidence="1">ISS1980</strain>
    </source>
</reference>
<name>A0A0V1N0R6_9BILA</name>
<dbReference type="AlphaFoldDB" id="A0A0V1N0R6"/>
<protein>
    <submittedName>
        <fullName evidence="1">Uncharacterized protein</fullName>
    </submittedName>
</protein>